<feature type="compositionally biased region" description="Polar residues" evidence="1">
    <location>
        <begin position="159"/>
        <end position="191"/>
    </location>
</feature>
<feature type="compositionally biased region" description="Basic and acidic residues" evidence="1">
    <location>
        <begin position="192"/>
        <end position="201"/>
    </location>
</feature>
<organism evidence="2 3">
    <name type="scientific">Cylicocyclus nassatus</name>
    <name type="common">Nematode worm</name>
    <dbReference type="NCBI Taxonomy" id="53992"/>
    <lineage>
        <taxon>Eukaryota</taxon>
        <taxon>Metazoa</taxon>
        <taxon>Ecdysozoa</taxon>
        <taxon>Nematoda</taxon>
        <taxon>Chromadorea</taxon>
        <taxon>Rhabditida</taxon>
        <taxon>Rhabditina</taxon>
        <taxon>Rhabditomorpha</taxon>
        <taxon>Strongyloidea</taxon>
        <taxon>Strongylidae</taxon>
        <taxon>Cylicocyclus</taxon>
    </lineage>
</organism>
<evidence type="ECO:0000256" key="1">
    <source>
        <dbReference type="SAM" id="MobiDB-lite"/>
    </source>
</evidence>
<gene>
    <name evidence="2" type="ORF">CYNAS_LOCUS6666</name>
</gene>
<feature type="region of interest" description="Disordered" evidence="1">
    <location>
        <begin position="49"/>
        <end position="201"/>
    </location>
</feature>
<dbReference type="AlphaFoldDB" id="A0AA36GM93"/>
<feature type="compositionally biased region" description="Basic and acidic residues" evidence="1">
    <location>
        <begin position="91"/>
        <end position="108"/>
    </location>
</feature>
<comment type="caution">
    <text evidence="2">The sequence shown here is derived from an EMBL/GenBank/DDBJ whole genome shotgun (WGS) entry which is preliminary data.</text>
</comment>
<evidence type="ECO:0000313" key="2">
    <source>
        <dbReference type="EMBL" id="CAJ0594683.1"/>
    </source>
</evidence>
<dbReference type="Proteomes" id="UP001176961">
    <property type="component" value="Unassembled WGS sequence"/>
</dbReference>
<keyword evidence="3" id="KW-1185">Reference proteome</keyword>
<proteinExistence type="predicted"/>
<sequence>MEHELLSLMQFFTILYLMSTCSKKRRASSEATMEIVAKKEKVKAKVVKKPLRPLRSVGDVQAGRVTKAKLRDLGDEPSLSRSKVIGSSDQDSEKDKLPSPFSEKEKAVKRAQQPQDFEVERTPPSTPSSSTPAQEEPTQTQGKPLKVESAPHSLAADTPVSSTADNYSRPNTPVNTQPESNALLPPTQSQNGKEDAAAAIN</sequence>
<reference evidence="2" key="1">
    <citation type="submission" date="2023-07" db="EMBL/GenBank/DDBJ databases">
        <authorList>
            <consortium name="CYATHOMIX"/>
        </authorList>
    </citation>
    <scope>NUCLEOTIDE SEQUENCE</scope>
    <source>
        <strain evidence="2">N/A</strain>
    </source>
</reference>
<dbReference type="EMBL" id="CATQJL010000112">
    <property type="protein sequence ID" value="CAJ0594683.1"/>
    <property type="molecule type" value="Genomic_DNA"/>
</dbReference>
<feature type="compositionally biased region" description="Polar residues" evidence="1">
    <location>
        <begin position="79"/>
        <end position="89"/>
    </location>
</feature>
<evidence type="ECO:0000313" key="3">
    <source>
        <dbReference type="Proteomes" id="UP001176961"/>
    </source>
</evidence>
<name>A0AA36GM93_CYLNA</name>
<accession>A0AA36GM93</accession>
<protein>
    <submittedName>
        <fullName evidence="2">Uncharacterized protein</fullName>
    </submittedName>
</protein>